<reference evidence="2 3" key="1">
    <citation type="submission" date="2020-02" db="EMBL/GenBank/DDBJ databases">
        <title>Complete genome sequence of Flavobacteriaceae bacterium.</title>
        <authorList>
            <person name="Kim S.-J."/>
            <person name="Kim Y.-S."/>
            <person name="Kim K.-H."/>
        </authorList>
    </citation>
    <scope>NUCLEOTIDE SEQUENCE [LARGE SCALE GENOMIC DNA]</scope>
    <source>
        <strain evidence="2 3">RR4-40</strain>
    </source>
</reference>
<gene>
    <name evidence="2" type="ORF">G5B37_09960</name>
</gene>
<dbReference type="EMBL" id="CP049057">
    <property type="protein sequence ID" value="QIE59877.1"/>
    <property type="molecule type" value="Genomic_DNA"/>
</dbReference>
<evidence type="ECO:0000313" key="2">
    <source>
        <dbReference type="EMBL" id="QIE59877.1"/>
    </source>
</evidence>
<keyword evidence="3" id="KW-1185">Reference proteome</keyword>
<dbReference type="AlphaFoldDB" id="A0A6G6GMX7"/>
<evidence type="ECO:0000259" key="1">
    <source>
        <dbReference type="Pfam" id="PF12867"/>
    </source>
</evidence>
<feature type="domain" description="DinB-like" evidence="1">
    <location>
        <begin position="27"/>
        <end position="145"/>
    </location>
</feature>
<sequence length="156" mass="17629">MNFPQHIAQQYEHLINGGNYTGVSFKEVLHDVTFEEAVAQVGSLNTIATLVYHIQYYCNAVIGVLEGKPLTAKDSLSFEHPPVTSATDWEQLKLQTWQEAGTFLKLITELPEAKLSEGFIKKAYGTYYRNIHGVIEHTHYHLGQISILKKLIREGV</sequence>
<name>A0A6G6GMX7_9FLAO</name>
<dbReference type="Pfam" id="PF12867">
    <property type="entry name" value="DinB_2"/>
    <property type="match status" value="1"/>
</dbReference>
<dbReference type="RefSeq" id="WP_164679889.1">
    <property type="nucleotide sequence ID" value="NZ_CP049057.1"/>
</dbReference>
<dbReference type="KEGG" id="mgel:G5B37_09960"/>
<evidence type="ECO:0000313" key="3">
    <source>
        <dbReference type="Proteomes" id="UP000505306"/>
    </source>
</evidence>
<dbReference type="Proteomes" id="UP000505306">
    <property type="component" value="Chromosome"/>
</dbReference>
<dbReference type="InterPro" id="IPR034660">
    <property type="entry name" value="DinB/YfiT-like"/>
</dbReference>
<dbReference type="SUPFAM" id="SSF109854">
    <property type="entry name" value="DinB/YfiT-like putative metalloenzymes"/>
    <property type="match status" value="1"/>
</dbReference>
<protein>
    <submittedName>
        <fullName evidence="2">DinB family protein</fullName>
    </submittedName>
</protein>
<proteinExistence type="predicted"/>
<accession>A0A6G6GMX7</accession>
<dbReference type="InterPro" id="IPR024775">
    <property type="entry name" value="DinB-like"/>
</dbReference>
<dbReference type="Gene3D" id="1.20.120.450">
    <property type="entry name" value="dinb family like domain"/>
    <property type="match status" value="1"/>
</dbReference>
<organism evidence="2 3">
    <name type="scientific">Rasiella rasia</name>
    <dbReference type="NCBI Taxonomy" id="2744027"/>
    <lineage>
        <taxon>Bacteria</taxon>
        <taxon>Pseudomonadati</taxon>
        <taxon>Bacteroidota</taxon>
        <taxon>Flavobacteriia</taxon>
        <taxon>Flavobacteriales</taxon>
        <taxon>Flavobacteriaceae</taxon>
        <taxon>Rasiella</taxon>
    </lineage>
</organism>